<evidence type="ECO:0000313" key="2">
    <source>
        <dbReference type="EMBL" id="MBX7482483.1"/>
    </source>
</evidence>
<keyword evidence="3" id="KW-1185">Reference proteome</keyword>
<evidence type="ECO:0000259" key="1">
    <source>
        <dbReference type="PROSITE" id="PS51186"/>
    </source>
</evidence>
<dbReference type="CDD" id="cd04301">
    <property type="entry name" value="NAT_SF"/>
    <property type="match status" value="1"/>
</dbReference>
<dbReference type="PROSITE" id="PS51186">
    <property type="entry name" value="GNAT"/>
    <property type="match status" value="1"/>
</dbReference>
<dbReference type="RefSeq" id="WP_221557753.1">
    <property type="nucleotide sequence ID" value="NZ_JAIGNO010000004.1"/>
</dbReference>
<dbReference type="InterPro" id="IPR016181">
    <property type="entry name" value="Acyl_CoA_acyltransferase"/>
</dbReference>
<dbReference type="Pfam" id="PF13673">
    <property type="entry name" value="Acetyltransf_10"/>
    <property type="match status" value="1"/>
</dbReference>
<comment type="caution">
    <text evidence="2">The sequence shown here is derived from an EMBL/GenBank/DDBJ whole genome shotgun (WGS) entry which is preliminary data.</text>
</comment>
<organism evidence="2 3">
    <name type="scientific">Qipengyuania qiaonensis</name>
    <dbReference type="NCBI Taxonomy" id="2867240"/>
    <lineage>
        <taxon>Bacteria</taxon>
        <taxon>Pseudomonadati</taxon>
        <taxon>Pseudomonadota</taxon>
        <taxon>Alphaproteobacteria</taxon>
        <taxon>Sphingomonadales</taxon>
        <taxon>Erythrobacteraceae</taxon>
        <taxon>Qipengyuania</taxon>
    </lineage>
</organism>
<proteinExistence type="predicted"/>
<protein>
    <submittedName>
        <fullName evidence="2">GNAT family N-acetyltransferase</fullName>
    </submittedName>
</protein>
<dbReference type="InterPro" id="IPR000182">
    <property type="entry name" value="GNAT_dom"/>
</dbReference>
<accession>A0ABS7J573</accession>
<sequence>MAPSTNTENLALRPLREEELDQASRLCLRSKAYWGHDAQFLSRCEAELILTRNDLRRGDVIAATGGDLLLGIAQIGYDGEKCFLEKLFVDPEAMGVGTGRKLFEWAVTTAREKGVAELIVEADPGAVTFYLKMGCKRAGSVPSGSIPGRTLPRLVFDMG</sequence>
<evidence type="ECO:0000313" key="3">
    <source>
        <dbReference type="Proteomes" id="UP000755104"/>
    </source>
</evidence>
<gene>
    <name evidence="2" type="ORF">K3174_08070</name>
</gene>
<name>A0ABS7J573_9SPHN</name>
<reference evidence="2 3" key="1">
    <citation type="submission" date="2021-08" db="EMBL/GenBank/DDBJ databases">
        <title>Comparative Genomics Analysis of the Genus Qipengyuania Reveals Extensive Genetic Diversity and Metabolic Versatility, Including the Description of Fifteen Novel Species.</title>
        <authorList>
            <person name="Liu Y."/>
        </authorList>
    </citation>
    <scope>NUCLEOTIDE SEQUENCE [LARGE SCALE GENOMIC DNA]</scope>
    <source>
        <strain evidence="2 3">6D47A</strain>
    </source>
</reference>
<feature type="domain" description="N-acetyltransferase" evidence="1">
    <location>
        <begin position="10"/>
        <end position="152"/>
    </location>
</feature>
<dbReference type="Gene3D" id="3.40.630.30">
    <property type="match status" value="1"/>
</dbReference>
<dbReference type="EMBL" id="JAIGNO010000004">
    <property type="protein sequence ID" value="MBX7482483.1"/>
    <property type="molecule type" value="Genomic_DNA"/>
</dbReference>
<dbReference type="SUPFAM" id="SSF55729">
    <property type="entry name" value="Acyl-CoA N-acyltransferases (Nat)"/>
    <property type="match status" value="1"/>
</dbReference>
<dbReference type="Proteomes" id="UP000755104">
    <property type="component" value="Unassembled WGS sequence"/>
</dbReference>